<comment type="caution">
    <text evidence="1">The sequence shown here is derived from an EMBL/GenBank/DDBJ whole genome shotgun (WGS) entry which is preliminary data.</text>
</comment>
<organism evidence="1 2">
    <name type="scientific">Pholiota conissans</name>
    <dbReference type="NCBI Taxonomy" id="109636"/>
    <lineage>
        <taxon>Eukaryota</taxon>
        <taxon>Fungi</taxon>
        <taxon>Dikarya</taxon>
        <taxon>Basidiomycota</taxon>
        <taxon>Agaricomycotina</taxon>
        <taxon>Agaricomycetes</taxon>
        <taxon>Agaricomycetidae</taxon>
        <taxon>Agaricales</taxon>
        <taxon>Agaricineae</taxon>
        <taxon>Strophariaceae</taxon>
        <taxon>Pholiota</taxon>
    </lineage>
</organism>
<accession>A0A9P6CSN6</accession>
<evidence type="ECO:0000313" key="1">
    <source>
        <dbReference type="EMBL" id="KAF9472270.1"/>
    </source>
</evidence>
<name>A0A9P6CSN6_9AGAR</name>
<reference evidence="1" key="1">
    <citation type="submission" date="2020-11" db="EMBL/GenBank/DDBJ databases">
        <authorList>
            <consortium name="DOE Joint Genome Institute"/>
            <person name="Ahrendt S."/>
            <person name="Riley R."/>
            <person name="Andreopoulos W."/>
            <person name="Labutti K."/>
            <person name="Pangilinan J."/>
            <person name="Ruiz-Duenas F.J."/>
            <person name="Barrasa J.M."/>
            <person name="Sanchez-Garcia M."/>
            <person name="Camarero S."/>
            <person name="Miyauchi S."/>
            <person name="Serrano A."/>
            <person name="Linde D."/>
            <person name="Babiker R."/>
            <person name="Drula E."/>
            <person name="Ayuso-Fernandez I."/>
            <person name="Pacheco R."/>
            <person name="Padilla G."/>
            <person name="Ferreira P."/>
            <person name="Barriuso J."/>
            <person name="Kellner H."/>
            <person name="Castanera R."/>
            <person name="Alfaro M."/>
            <person name="Ramirez L."/>
            <person name="Pisabarro A.G."/>
            <person name="Kuo A."/>
            <person name="Tritt A."/>
            <person name="Lipzen A."/>
            <person name="He G."/>
            <person name="Yan M."/>
            <person name="Ng V."/>
            <person name="Cullen D."/>
            <person name="Martin F."/>
            <person name="Rosso M.-N."/>
            <person name="Henrissat B."/>
            <person name="Hibbett D."/>
            <person name="Martinez A.T."/>
            <person name="Grigoriev I.V."/>
        </authorList>
    </citation>
    <scope>NUCLEOTIDE SEQUENCE</scope>
    <source>
        <strain evidence="1">CIRM-BRFM 674</strain>
    </source>
</reference>
<dbReference type="AlphaFoldDB" id="A0A9P6CSN6"/>
<protein>
    <submittedName>
        <fullName evidence="1">Uncharacterized protein</fullName>
    </submittedName>
</protein>
<dbReference type="EMBL" id="MU155555">
    <property type="protein sequence ID" value="KAF9472270.1"/>
    <property type="molecule type" value="Genomic_DNA"/>
</dbReference>
<proteinExistence type="predicted"/>
<sequence>MIPSLALSFSGWIFDAYFFFLSFKQSLGDRIGCRKRVFATLLRHDLHLPQHFRWSSRFHPAQPPGVNLIVQPQADSDDSDLLVVRGLRNPQPEVEAVVRFMRVSPGLMMGIGKSYSMVQAWSETMHQRVSDLRQDTEPLFLNEVLRHPLAVDSNAENTSDNQFPISSYANSGDDVELKRRGARVRGSGGICGRSIRYSYFILSSKEERGFGVDFKCDFLREERKMWDMRDSRAGRMVMIMKNVGDERAEESLGLT</sequence>
<gene>
    <name evidence="1" type="ORF">BDN70DRAFT_900670</name>
</gene>
<dbReference type="Proteomes" id="UP000807469">
    <property type="component" value="Unassembled WGS sequence"/>
</dbReference>
<keyword evidence="2" id="KW-1185">Reference proteome</keyword>
<evidence type="ECO:0000313" key="2">
    <source>
        <dbReference type="Proteomes" id="UP000807469"/>
    </source>
</evidence>